<protein>
    <recommendedName>
        <fullName evidence="9">Transmembrane protein adipocyte-associated 1</fullName>
    </recommendedName>
</protein>
<evidence type="ECO:0000256" key="2">
    <source>
        <dbReference type="ARBA" id="ARBA00010125"/>
    </source>
</evidence>
<evidence type="ECO:0000256" key="4">
    <source>
        <dbReference type="ARBA" id="ARBA00022989"/>
    </source>
</evidence>
<keyword evidence="5 6" id="KW-0472">Membrane</keyword>
<evidence type="ECO:0000256" key="5">
    <source>
        <dbReference type="ARBA" id="ARBA00023136"/>
    </source>
</evidence>
<keyword evidence="3 6" id="KW-0812">Transmembrane</keyword>
<feature type="transmembrane region" description="Helical" evidence="6">
    <location>
        <begin position="20"/>
        <end position="39"/>
    </location>
</feature>
<proteinExistence type="inferred from homology"/>
<gene>
    <name evidence="7" type="ORF">CYMTET_9700</name>
</gene>
<dbReference type="GO" id="GO:0005886">
    <property type="term" value="C:plasma membrane"/>
    <property type="evidence" value="ECO:0007669"/>
    <property type="project" value="TreeGrafter"/>
</dbReference>
<dbReference type="InterPro" id="IPR018781">
    <property type="entry name" value="TPRA1/CAND2/CAND8"/>
</dbReference>
<comment type="subcellular location">
    <subcellularLocation>
        <location evidence="1">Membrane</location>
        <topology evidence="1">Multi-pass membrane protein</topology>
    </subcellularLocation>
</comment>
<accession>A0AAE0GR01</accession>
<evidence type="ECO:0008006" key="9">
    <source>
        <dbReference type="Google" id="ProtNLM"/>
    </source>
</evidence>
<organism evidence="7 8">
    <name type="scientific">Cymbomonas tetramitiformis</name>
    <dbReference type="NCBI Taxonomy" id="36881"/>
    <lineage>
        <taxon>Eukaryota</taxon>
        <taxon>Viridiplantae</taxon>
        <taxon>Chlorophyta</taxon>
        <taxon>Pyramimonadophyceae</taxon>
        <taxon>Pyramimonadales</taxon>
        <taxon>Pyramimonadaceae</taxon>
        <taxon>Cymbomonas</taxon>
    </lineage>
</organism>
<feature type="transmembrane region" description="Helical" evidence="6">
    <location>
        <begin position="170"/>
        <end position="193"/>
    </location>
</feature>
<reference evidence="7 8" key="1">
    <citation type="journal article" date="2015" name="Genome Biol. Evol.">
        <title>Comparative Genomics of a Bacterivorous Green Alga Reveals Evolutionary Causalities and Consequences of Phago-Mixotrophic Mode of Nutrition.</title>
        <authorList>
            <person name="Burns J.A."/>
            <person name="Paasch A."/>
            <person name="Narechania A."/>
            <person name="Kim E."/>
        </authorList>
    </citation>
    <scope>NUCLEOTIDE SEQUENCE [LARGE SCALE GENOMIC DNA]</scope>
    <source>
        <strain evidence="7 8">PLY_AMNH</strain>
    </source>
</reference>
<dbReference type="GO" id="GO:0004930">
    <property type="term" value="F:G protein-coupled receptor activity"/>
    <property type="evidence" value="ECO:0007669"/>
    <property type="project" value="TreeGrafter"/>
</dbReference>
<dbReference type="PANTHER" id="PTHR15876">
    <property type="entry name" value="TRANSMEMBRANE PROTEIN ADIPOCYTE-ASSOCIATED 1"/>
    <property type="match status" value="1"/>
</dbReference>
<name>A0AAE0GR01_9CHLO</name>
<sequence length="286" mass="32834">MGGHSICLETINPTTHTSVLFFDLFLGLPTLLFTIFLAVKAKAAVNKLVRSQSHIMATYYAFLWLVCILNLLRASIEIWEANPKGHYTLWNVLWLTARGGMLFLEVSVVVFLAQGYLVSSRKALIRTLVISSVVALVDSFFKVLFIWVWRINLFGATTDEVTAGSGWNKWMFWGAHTLIYLIIYMCILALPHTRWRDRLPARPSFYRYVLFLVILDFVAFLGAIMLAAGATQGYCLYGICAWVYYAFYPPILYMTFLAEFFQDTDDEESAYYSEMKDAGYFEDEDF</sequence>
<feature type="transmembrane region" description="Helical" evidence="6">
    <location>
        <begin position="124"/>
        <end position="150"/>
    </location>
</feature>
<dbReference type="PANTHER" id="PTHR15876:SF8">
    <property type="entry name" value="TRANSMEMBRANE PROTEIN ADIPOCYTE-ASSOCIATED 1"/>
    <property type="match status" value="1"/>
</dbReference>
<feature type="transmembrane region" description="Helical" evidence="6">
    <location>
        <begin position="88"/>
        <end position="112"/>
    </location>
</feature>
<feature type="transmembrane region" description="Helical" evidence="6">
    <location>
        <begin position="236"/>
        <end position="256"/>
    </location>
</feature>
<dbReference type="EMBL" id="LGRX02003234">
    <property type="protein sequence ID" value="KAK3282570.1"/>
    <property type="molecule type" value="Genomic_DNA"/>
</dbReference>
<comment type="caution">
    <text evidence="7">The sequence shown here is derived from an EMBL/GenBank/DDBJ whole genome shotgun (WGS) entry which is preliminary data.</text>
</comment>
<evidence type="ECO:0000313" key="7">
    <source>
        <dbReference type="EMBL" id="KAK3282570.1"/>
    </source>
</evidence>
<evidence type="ECO:0000256" key="6">
    <source>
        <dbReference type="SAM" id="Phobius"/>
    </source>
</evidence>
<dbReference type="AlphaFoldDB" id="A0AAE0GR01"/>
<keyword evidence="8" id="KW-1185">Reference proteome</keyword>
<feature type="transmembrane region" description="Helical" evidence="6">
    <location>
        <begin position="205"/>
        <end position="230"/>
    </location>
</feature>
<evidence type="ECO:0000313" key="8">
    <source>
        <dbReference type="Proteomes" id="UP001190700"/>
    </source>
</evidence>
<dbReference type="Proteomes" id="UP001190700">
    <property type="component" value="Unassembled WGS sequence"/>
</dbReference>
<comment type="similarity">
    <text evidence="2">Belongs to the UPF0359 family.</text>
</comment>
<feature type="transmembrane region" description="Helical" evidence="6">
    <location>
        <begin position="59"/>
        <end position="76"/>
    </location>
</feature>
<evidence type="ECO:0000256" key="3">
    <source>
        <dbReference type="ARBA" id="ARBA00022692"/>
    </source>
</evidence>
<keyword evidence="4 6" id="KW-1133">Transmembrane helix</keyword>
<dbReference type="Pfam" id="PF10160">
    <property type="entry name" value="Tmemb_40"/>
    <property type="match status" value="1"/>
</dbReference>
<evidence type="ECO:0000256" key="1">
    <source>
        <dbReference type="ARBA" id="ARBA00004141"/>
    </source>
</evidence>